<sequence>MKTRWVRYGALGLAAALVIAAVLQIAGLIPRFGTSTIDRSQPAVLQAVRDLSQYHAAAGDYQVVVDIEHDVSWVPSVIAGERTLFVAAGSVDAYIDFGHFAENNMIVSQDRKSVEIWLPNAQLAKPNLNHERSYVYSQERGLLDKLSALVAEPQQQQQFYVTAEQKIAEAAHKSGLPDRAKENTKSMLTGMLQALGFTVTFKDGPVKPA</sequence>
<name>A0ABS4T5H2_9PSEU</name>
<dbReference type="Proteomes" id="UP001519332">
    <property type="component" value="Unassembled WGS sequence"/>
</dbReference>
<organism evidence="1 2">
    <name type="scientific">Kibdelosporangium banguiense</name>
    <dbReference type="NCBI Taxonomy" id="1365924"/>
    <lineage>
        <taxon>Bacteria</taxon>
        <taxon>Bacillati</taxon>
        <taxon>Actinomycetota</taxon>
        <taxon>Actinomycetes</taxon>
        <taxon>Pseudonocardiales</taxon>
        <taxon>Pseudonocardiaceae</taxon>
        <taxon>Kibdelosporangium</taxon>
    </lineage>
</organism>
<comment type="caution">
    <text evidence="1">The sequence shown here is derived from an EMBL/GenBank/DDBJ whole genome shotgun (WGS) entry which is preliminary data.</text>
</comment>
<keyword evidence="2" id="KW-1185">Reference proteome</keyword>
<dbReference type="RefSeq" id="WP_209633275.1">
    <property type="nucleotide sequence ID" value="NZ_JAGINW010000001.1"/>
</dbReference>
<evidence type="ECO:0000313" key="2">
    <source>
        <dbReference type="Proteomes" id="UP001519332"/>
    </source>
</evidence>
<gene>
    <name evidence="1" type="ORF">JOF56_000105</name>
</gene>
<dbReference type="Pfam" id="PF14014">
    <property type="entry name" value="DUF4230"/>
    <property type="match status" value="1"/>
</dbReference>
<dbReference type="InterPro" id="IPR025324">
    <property type="entry name" value="DUF4230"/>
</dbReference>
<proteinExistence type="predicted"/>
<evidence type="ECO:0000313" key="1">
    <source>
        <dbReference type="EMBL" id="MBP2319720.1"/>
    </source>
</evidence>
<accession>A0ABS4T5H2</accession>
<dbReference type="EMBL" id="JAGINW010000001">
    <property type="protein sequence ID" value="MBP2319720.1"/>
    <property type="molecule type" value="Genomic_DNA"/>
</dbReference>
<evidence type="ECO:0008006" key="3">
    <source>
        <dbReference type="Google" id="ProtNLM"/>
    </source>
</evidence>
<protein>
    <recommendedName>
        <fullName evidence="3">DUF4230 domain-containing protein</fullName>
    </recommendedName>
</protein>
<reference evidence="1 2" key="1">
    <citation type="submission" date="2021-03" db="EMBL/GenBank/DDBJ databases">
        <title>Sequencing the genomes of 1000 actinobacteria strains.</title>
        <authorList>
            <person name="Klenk H.-P."/>
        </authorList>
    </citation>
    <scope>NUCLEOTIDE SEQUENCE [LARGE SCALE GENOMIC DNA]</scope>
    <source>
        <strain evidence="1 2">DSM 46670</strain>
    </source>
</reference>